<protein>
    <submittedName>
        <fullName evidence="1">Uncharacterized protein</fullName>
    </submittedName>
</protein>
<proteinExistence type="predicted"/>
<keyword evidence="2" id="KW-1185">Reference proteome</keyword>
<dbReference type="AlphaFoldDB" id="A0A1L3J3F4"/>
<gene>
    <name evidence="1" type="ORF">LPB144_04195</name>
</gene>
<sequence>MKFLKGIFLVTTAILILLPSAVSFSHVFAGHGHKLCDNYAEHHYHQKSADCDLHKFQKNPALSLEFTDFIPSEIQCQNKPLYNYYEFLNDYQALPFDLRGPPAIIA</sequence>
<name>A0A1L3J3F4_9FLAO</name>
<dbReference type="Proteomes" id="UP000182510">
    <property type="component" value="Chromosome"/>
</dbReference>
<dbReference type="STRING" id="1913577.LPB144_04195"/>
<dbReference type="KEGG" id="grl:LPB144_04195"/>
<evidence type="ECO:0000313" key="2">
    <source>
        <dbReference type="Proteomes" id="UP000182510"/>
    </source>
</evidence>
<evidence type="ECO:0000313" key="1">
    <source>
        <dbReference type="EMBL" id="APG59659.1"/>
    </source>
</evidence>
<dbReference type="RefSeq" id="WP_072552314.1">
    <property type="nucleotide sequence ID" value="NZ_CP018153.1"/>
</dbReference>
<dbReference type="OrthoDB" id="1449138at2"/>
<dbReference type="EMBL" id="CP018153">
    <property type="protein sequence ID" value="APG59659.1"/>
    <property type="molecule type" value="Genomic_DNA"/>
</dbReference>
<accession>A0A1L3J3F4</accession>
<reference evidence="1 2" key="1">
    <citation type="submission" date="2016-11" db="EMBL/GenBank/DDBJ databases">
        <title>Gramella sp. LPB0144 isolated from marine environment.</title>
        <authorList>
            <person name="Kim E."/>
            <person name="Yi H."/>
        </authorList>
    </citation>
    <scope>NUCLEOTIDE SEQUENCE [LARGE SCALE GENOMIC DNA]</scope>
    <source>
        <strain evidence="1 2">LPB0144</strain>
    </source>
</reference>
<organism evidence="1 2">
    <name type="scientific">Christiangramia salexigens</name>
    <dbReference type="NCBI Taxonomy" id="1913577"/>
    <lineage>
        <taxon>Bacteria</taxon>
        <taxon>Pseudomonadati</taxon>
        <taxon>Bacteroidota</taxon>
        <taxon>Flavobacteriia</taxon>
        <taxon>Flavobacteriales</taxon>
        <taxon>Flavobacteriaceae</taxon>
        <taxon>Christiangramia</taxon>
    </lineage>
</organism>